<gene>
    <name evidence="3" type="primary">LOC113502018</name>
</gene>
<dbReference type="KEGG" id="tnl:113502018"/>
<evidence type="ECO:0000313" key="3">
    <source>
        <dbReference type="RefSeq" id="XP_026739175.1"/>
    </source>
</evidence>
<feature type="domain" description="CHK kinase-like" evidence="1">
    <location>
        <begin position="74"/>
        <end position="271"/>
    </location>
</feature>
<organism evidence="2 3">
    <name type="scientific">Trichoplusia ni</name>
    <name type="common">Cabbage looper</name>
    <dbReference type="NCBI Taxonomy" id="7111"/>
    <lineage>
        <taxon>Eukaryota</taxon>
        <taxon>Metazoa</taxon>
        <taxon>Ecdysozoa</taxon>
        <taxon>Arthropoda</taxon>
        <taxon>Hexapoda</taxon>
        <taxon>Insecta</taxon>
        <taxon>Pterygota</taxon>
        <taxon>Neoptera</taxon>
        <taxon>Endopterygota</taxon>
        <taxon>Lepidoptera</taxon>
        <taxon>Glossata</taxon>
        <taxon>Ditrysia</taxon>
        <taxon>Noctuoidea</taxon>
        <taxon>Noctuidae</taxon>
        <taxon>Plusiinae</taxon>
        <taxon>Trichoplusia</taxon>
    </lineage>
</organism>
<dbReference type="SMART" id="SM00587">
    <property type="entry name" value="CHK"/>
    <property type="match status" value="1"/>
</dbReference>
<dbReference type="PANTHER" id="PTHR11012">
    <property type="entry name" value="PROTEIN KINASE-LIKE DOMAIN-CONTAINING"/>
    <property type="match status" value="1"/>
</dbReference>
<dbReference type="InterPro" id="IPR015897">
    <property type="entry name" value="CHK_kinase-like"/>
</dbReference>
<dbReference type="SUPFAM" id="SSF56112">
    <property type="entry name" value="Protein kinase-like (PK-like)"/>
    <property type="match status" value="1"/>
</dbReference>
<dbReference type="OrthoDB" id="7419139at2759"/>
<dbReference type="GeneID" id="113502018"/>
<name>A0A7E5WEP6_TRINI</name>
<dbReference type="InParanoid" id="A0A7E5WEP6"/>
<sequence length="365" mass="42993">MRTTLRVAVGGTVREIHLFIKCLPLWNKPKAEFIDEKKFFKREKFMFDIFEEIRKHDDPNPFCPKAYLYTDTMIVMPDLAPEGYTMQPYLETLDLPHLLISAAAIARFHAAFTNYETKKIIKTKQVQDFAEVYGSLLEEPAFCDTPWMRASAKLSANLIKAFSTKPYRNMPDLESKFHKMYMVACDRVVYRKDTVNVLIHKDLWVNNIMFKHDNGTPTSAMILDYQLIRHVPPAVDVMTFIYLTTSRSFRAEYEQSICDHYYSVYCDNLDKDSSDRIVDLGYDRKSFLSWCEQVRMFGLLEAASIHPFILMEPKQAKVVFDDPDTYERYINEDRTEPVLEYAATCRQYRERCLEVTEEFLERYIL</sequence>
<reference evidence="3" key="1">
    <citation type="submission" date="2025-08" db="UniProtKB">
        <authorList>
            <consortium name="RefSeq"/>
        </authorList>
    </citation>
    <scope>IDENTIFICATION</scope>
</reference>
<keyword evidence="2" id="KW-1185">Reference proteome</keyword>
<dbReference type="Pfam" id="PF02958">
    <property type="entry name" value="EcKL"/>
    <property type="match status" value="1"/>
</dbReference>
<dbReference type="Gene3D" id="3.90.1200.10">
    <property type="match status" value="1"/>
</dbReference>
<evidence type="ECO:0000313" key="2">
    <source>
        <dbReference type="Proteomes" id="UP000322000"/>
    </source>
</evidence>
<dbReference type="InterPro" id="IPR004119">
    <property type="entry name" value="EcKL"/>
</dbReference>
<accession>A0A7E5WEP6</accession>
<dbReference type="Proteomes" id="UP000322000">
    <property type="component" value="Chromosome 16"/>
</dbReference>
<protein>
    <submittedName>
        <fullName evidence="3">Uncharacterized protein LOC113502018</fullName>
    </submittedName>
</protein>
<dbReference type="PANTHER" id="PTHR11012:SF48">
    <property type="entry name" value="CHK KINASE-LIKE DOMAIN-CONTAINING PROTEIN-RELATED"/>
    <property type="match status" value="1"/>
</dbReference>
<dbReference type="RefSeq" id="XP_026739175.1">
    <property type="nucleotide sequence ID" value="XM_026883374.1"/>
</dbReference>
<evidence type="ECO:0000259" key="1">
    <source>
        <dbReference type="SMART" id="SM00587"/>
    </source>
</evidence>
<dbReference type="InterPro" id="IPR011009">
    <property type="entry name" value="Kinase-like_dom_sf"/>
</dbReference>
<dbReference type="AlphaFoldDB" id="A0A7E5WEP6"/>
<proteinExistence type="predicted"/>